<comment type="caution">
    <text evidence="5">The sequence shown here is derived from an EMBL/GenBank/DDBJ whole genome shotgun (WGS) entry which is preliminary data.</text>
</comment>
<dbReference type="Gene3D" id="2.60.120.10">
    <property type="entry name" value="Jelly Rolls"/>
    <property type="match status" value="1"/>
</dbReference>
<dbReference type="Pfam" id="PF13545">
    <property type="entry name" value="HTH_Crp_2"/>
    <property type="match status" value="1"/>
</dbReference>
<organism evidence="5 6">
    <name type="scientific">Ancylobacter novellus</name>
    <name type="common">Thiobacillus novellus</name>
    <dbReference type="NCBI Taxonomy" id="921"/>
    <lineage>
        <taxon>Bacteria</taxon>
        <taxon>Pseudomonadati</taxon>
        <taxon>Pseudomonadota</taxon>
        <taxon>Alphaproteobacteria</taxon>
        <taxon>Hyphomicrobiales</taxon>
        <taxon>Xanthobacteraceae</taxon>
        <taxon>Ancylobacter</taxon>
    </lineage>
</organism>
<keyword evidence="1" id="KW-0805">Transcription regulation</keyword>
<dbReference type="Pfam" id="PF00027">
    <property type="entry name" value="cNMP_binding"/>
    <property type="match status" value="1"/>
</dbReference>
<evidence type="ECO:0000313" key="5">
    <source>
        <dbReference type="EMBL" id="PZQ85429.1"/>
    </source>
</evidence>
<reference evidence="5 6" key="1">
    <citation type="submission" date="2017-08" db="EMBL/GenBank/DDBJ databases">
        <title>Infants hospitalized years apart are colonized by the same room-sourced microbial strains.</title>
        <authorList>
            <person name="Brooks B."/>
            <person name="Olm M.R."/>
            <person name="Firek B.A."/>
            <person name="Baker R."/>
            <person name="Thomas B.C."/>
            <person name="Morowitz M.J."/>
            <person name="Banfield J.F."/>
        </authorList>
    </citation>
    <scope>NUCLEOTIDE SEQUENCE [LARGE SCALE GENOMIC DNA]</scope>
    <source>
        <strain evidence="5">S2_005_001_R2_27</strain>
    </source>
</reference>
<dbReference type="GO" id="GO:0003677">
    <property type="term" value="F:DNA binding"/>
    <property type="evidence" value="ECO:0007669"/>
    <property type="project" value="UniProtKB-KW"/>
</dbReference>
<proteinExistence type="predicted"/>
<evidence type="ECO:0000313" key="6">
    <source>
        <dbReference type="Proteomes" id="UP000248887"/>
    </source>
</evidence>
<keyword evidence="3" id="KW-0804">Transcription</keyword>
<evidence type="ECO:0000256" key="3">
    <source>
        <dbReference type="ARBA" id="ARBA00023163"/>
    </source>
</evidence>
<name>A0A2W5R9E5_ANCNO</name>
<dbReference type="EMBL" id="QFQD01000003">
    <property type="protein sequence ID" value="PZQ85429.1"/>
    <property type="molecule type" value="Genomic_DNA"/>
</dbReference>
<dbReference type="InterPro" id="IPR000595">
    <property type="entry name" value="cNMP-bd_dom"/>
</dbReference>
<gene>
    <name evidence="5" type="ORF">DI549_01750</name>
</gene>
<evidence type="ECO:0000256" key="1">
    <source>
        <dbReference type="ARBA" id="ARBA00023015"/>
    </source>
</evidence>
<dbReference type="InterPro" id="IPR012318">
    <property type="entry name" value="HTH_CRP"/>
</dbReference>
<keyword evidence="2" id="KW-0238">DNA-binding</keyword>
<evidence type="ECO:0000256" key="2">
    <source>
        <dbReference type="ARBA" id="ARBA00023125"/>
    </source>
</evidence>
<dbReference type="Proteomes" id="UP000248887">
    <property type="component" value="Unassembled WGS sequence"/>
</dbReference>
<dbReference type="SUPFAM" id="SSF46785">
    <property type="entry name" value="Winged helix' DNA-binding domain"/>
    <property type="match status" value="1"/>
</dbReference>
<dbReference type="SUPFAM" id="SSF51206">
    <property type="entry name" value="cAMP-binding domain-like"/>
    <property type="match status" value="1"/>
</dbReference>
<sequence>MDYHSPISLRTNGREQSSLLDLLESRATDLPARRLRIPKAKDLEVSAAAMPPVLILITGRLTVYASTKRGVDVFMTDLEPGEIVGESAAFGHDESPLLLRASEDSQTWAIDQRLFLNALTIHTDFSMAVMHSMCRRLCRLHQRLVDQVSLPMRDRLKTELLRMAMTEPDGTLVINWMPTHEELALRIATQREAVTKELAKLARTGILVRNGRSIRIPSLPRFVAHMVD</sequence>
<feature type="domain" description="Cyclic nucleotide-binding" evidence="4">
    <location>
        <begin position="53"/>
        <end position="136"/>
    </location>
</feature>
<protein>
    <submittedName>
        <fullName evidence="5">Crp/Fnr family transcriptional regulator</fullName>
    </submittedName>
</protein>
<dbReference type="InterPro" id="IPR036390">
    <property type="entry name" value="WH_DNA-bd_sf"/>
</dbReference>
<accession>A0A2W5R9E5</accession>
<dbReference type="PROSITE" id="PS50042">
    <property type="entry name" value="CNMP_BINDING_3"/>
    <property type="match status" value="1"/>
</dbReference>
<dbReference type="AlphaFoldDB" id="A0A2W5R9E5"/>
<dbReference type="InterPro" id="IPR014710">
    <property type="entry name" value="RmlC-like_jellyroll"/>
</dbReference>
<dbReference type="InterPro" id="IPR018490">
    <property type="entry name" value="cNMP-bd_dom_sf"/>
</dbReference>
<evidence type="ECO:0000259" key="4">
    <source>
        <dbReference type="PROSITE" id="PS50042"/>
    </source>
</evidence>
<dbReference type="GO" id="GO:0006355">
    <property type="term" value="P:regulation of DNA-templated transcription"/>
    <property type="evidence" value="ECO:0007669"/>
    <property type="project" value="InterPro"/>
</dbReference>
<dbReference type="CDD" id="cd00038">
    <property type="entry name" value="CAP_ED"/>
    <property type="match status" value="1"/>
</dbReference>